<sequence>MVKFFAFLRPYLYYPTKSGRQDKEHKEQGKFSPLATKTYLYIYGR</sequence>
<accession>A0A1R3T2R1</accession>
<dbReference type="AlphaFoldDB" id="A0A1R3T2R1"/>
<evidence type="ECO:0000313" key="1">
    <source>
        <dbReference type="EMBL" id="SCD21410.1"/>
    </source>
</evidence>
<name>A0A1R3T2R1_9BACT</name>
<protein>
    <submittedName>
        <fullName evidence="1">Uncharacterized protein</fullName>
    </submittedName>
</protein>
<dbReference type="KEGG" id="psac:PSM36_2609"/>
<reference evidence="1 2" key="1">
    <citation type="submission" date="2016-08" db="EMBL/GenBank/DDBJ databases">
        <authorList>
            <person name="Seilhamer J.J."/>
        </authorList>
    </citation>
    <scope>NUCLEOTIDE SEQUENCE [LARGE SCALE GENOMIC DNA]</scope>
    <source>
        <strain evidence="1">M3/6</strain>
    </source>
</reference>
<dbReference type="Proteomes" id="UP000187464">
    <property type="component" value="Chromosome I"/>
</dbReference>
<organism evidence="1 2">
    <name type="scientific">Proteiniphilum saccharofermentans</name>
    <dbReference type="NCBI Taxonomy" id="1642647"/>
    <lineage>
        <taxon>Bacteria</taxon>
        <taxon>Pseudomonadati</taxon>
        <taxon>Bacteroidota</taxon>
        <taxon>Bacteroidia</taxon>
        <taxon>Bacteroidales</taxon>
        <taxon>Dysgonomonadaceae</taxon>
        <taxon>Proteiniphilum</taxon>
    </lineage>
</organism>
<gene>
    <name evidence="1" type="ORF">PSM36_2609</name>
</gene>
<evidence type="ECO:0000313" key="2">
    <source>
        <dbReference type="Proteomes" id="UP000187464"/>
    </source>
</evidence>
<dbReference type="EMBL" id="LT605205">
    <property type="protein sequence ID" value="SCD21410.1"/>
    <property type="molecule type" value="Genomic_DNA"/>
</dbReference>
<keyword evidence="2" id="KW-1185">Reference proteome</keyword>
<proteinExistence type="predicted"/>